<gene>
    <name evidence="1" type="ORF">LRHMDP3_2044</name>
</gene>
<sequence length="93" mass="10342">MNPEDSQTRESIKKRLLDLAVEANSIKDNELAVAILSAYNQCPDNVTVHNGVLYMNGKPLSISAATFADEMAAPIKHELDKRSRDAQRRKGFL</sequence>
<name>A0AB33XT08_LACRH</name>
<dbReference type="AlphaFoldDB" id="A0AB33XT08"/>
<comment type="caution">
    <text evidence="1">The sequence shown here is derived from an EMBL/GenBank/DDBJ whole genome shotgun (WGS) entry which is preliminary data.</text>
</comment>
<reference evidence="1 2" key="1">
    <citation type="journal article" date="2013" name="Genome Announc.">
        <title>Draft Genome Sequence of Staphylococcus simulans UMC-CNS-990, Isolated from a Case of Chronic Bovine Mastitis.</title>
        <authorList>
            <person name="Calcutt M.J."/>
            <person name="Foecking M.F."/>
            <person name="Hsieh H.Y."/>
            <person name="Perry J."/>
            <person name="Stewart G.C."/>
            <person name="Middleton J.R."/>
        </authorList>
    </citation>
    <scope>NUCLEOTIDE SEQUENCE [LARGE SCALE GENOMIC DNA]</scope>
    <source>
        <strain evidence="1 2">LRHMDP3</strain>
    </source>
</reference>
<evidence type="ECO:0000313" key="2">
    <source>
        <dbReference type="Proteomes" id="UP000009352"/>
    </source>
</evidence>
<evidence type="ECO:0008006" key="3">
    <source>
        <dbReference type="Google" id="ProtNLM"/>
    </source>
</evidence>
<protein>
    <recommendedName>
        <fullName evidence="3">Phage protein</fullName>
    </recommendedName>
</protein>
<dbReference type="Proteomes" id="UP000009352">
    <property type="component" value="Unassembled WGS sequence"/>
</dbReference>
<proteinExistence type="predicted"/>
<dbReference type="RefSeq" id="WP_005716179.1">
    <property type="nucleotide sequence ID" value="NZ_AMQX01000011.1"/>
</dbReference>
<dbReference type="EMBL" id="AMQX01000011">
    <property type="protein sequence ID" value="EKS49933.1"/>
    <property type="molecule type" value="Genomic_DNA"/>
</dbReference>
<organism evidence="1 2">
    <name type="scientific">Lacticaseibacillus rhamnosus LRHMDP3</name>
    <dbReference type="NCBI Taxonomy" id="1203259"/>
    <lineage>
        <taxon>Bacteria</taxon>
        <taxon>Bacillati</taxon>
        <taxon>Bacillota</taxon>
        <taxon>Bacilli</taxon>
        <taxon>Lactobacillales</taxon>
        <taxon>Lactobacillaceae</taxon>
        <taxon>Lacticaseibacillus</taxon>
    </lineage>
</organism>
<accession>A0AB33XT08</accession>
<evidence type="ECO:0000313" key="1">
    <source>
        <dbReference type="EMBL" id="EKS49933.1"/>
    </source>
</evidence>